<comment type="caution">
    <text evidence="4">The sequence shown here is derived from an EMBL/GenBank/DDBJ whole genome shotgun (WGS) entry which is preliminary data.</text>
</comment>
<evidence type="ECO:0000256" key="1">
    <source>
        <dbReference type="SAM" id="Phobius"/>
    </source>
</evidence>
<dbReference type="Pfam" id="PF04773">
    <property type="entry name" value="FecR"/>
    <property type="match status" value="1"/>
</dbReference>
<dbReference type="AlphaFoldDB" id="A0A4Q7N0M0"/>
<dbReference type="InterPro" id="IPR032508">
    <property type="entry name" value="FecR_C"/>
</dbReference>
<dbReference type="PANTHER" id="PTHR30273:SF2">
    <property type="entry name" value="PROTEIN FECR"/>
    <property type="match status" value="1"/>
</dbReference>
<proteinExistence type="predicted"/>
<gene>
    <name evidence="4" type="ORF">EV199_0553</name>
</gene>
<dbReference type="Proteomes" id="UP000293874">
    <property type="component" value="Unassembled WGS sequence"/>
</dbReference>
<keyword evidence="1" id="KW-0472">Membrane</keyword>
<keyword evidence="1" id="KW-1133">Transmembrane helix</keyword>
<accession>A0A4Q7N0M0</accession>
<keyword evidence="5" id="KW-1185">Reference proteome</keyword>
<feature type="transmembrane region" description="Helical" evidence="1">
    <location>
        <begin position="92"/>
        <end position="110"/>
    </location>
</feature>
<dbReference type="RefSeq" id="WP_130539152.1">
    <property type="nucleotide sequence ID" value="NZ_CP042431.1"/>
</dbReference>
<evidence type="ECO:0000259" key="2">
    <source>
        <dbReference type="Pfam" id="PF04773"/>
    </source>
</evidence>
<dbReference type="Gene3D" id="3.55.50.30">
    <property type="match status" value="1"/>
</dbReference>
<reference evidence="4 5" key="1">
    <citation type="submission" date="2019-02" db="EMBL/GenBank/DDBJ databases">
        <title>Genomic Encyclopedia of Type Strains, Phase IV (KMG-IV): sequencing the most valuable type-strain genomes for metagenomic binning, comparative biology and taxonomic classification.</title>
        <authorList>
            <person name="Goeker M."/>
        </authorList>
    </citation>
    <scope>NUCLEOTIDE SEQUENCE [LARGE SCALE GENOMIC DNA]</scope>
    <source>
        <strain evidence="4 5">DSM 18116</strain>
    </source>
</reference>
<dbReference type="Gene3D" id="2.60.120.1440">
    <property type="match status" value="1"/>
</dbReference>
<feature type="domain" description="Protein FecR C-terminal" evidence="3">
    <location>
        <begin position="325"/>
        <end position="391"/>
    </location>
</feature>
<dbReference type="InterPro" id="IPR012373">
    <property type="entry name" value="Ferrdict_sens_TM"/>
</dbReference>
<sequence length="393" mass="43648">MEKEKIISLIEGYSAGTLSEEEEIVFLQWYSEADSVTFHSMLAECRSLHGFHAGYPAMPAELQEKLQQAVQQLEEEKNPEGRIVPLMRRFRWGWVAAVLILVGATGYLLYRQQRPAPQITSTELKNDVLPGITSAVLTLSDGRRIVLDSSSAGELALEGKTNVMNKNGAVTYSGNTTPVLIYNTLSTAVGQQSAPLTLSDGTKVWLNALSSIRFPVSFPGDSRMVDITGEAYFEVARDERKPFLVRTSGQTIQVLGTSFNVNAYPDEFTQNTTLLDGAVKVKADQRKGEEIVLLPGQQARMQGTGITVEKGVDIEQVIAWKNGQFNFNHTNLSSVLRQLSRWYDIDVKFEGEVPDRSFRGKITKDLNLSQVLVILQEVGVKFRIEGRTLVVTE</sequence>
<name>A0A4Q7N0M0_9BACT</name>
<dbReference type="InterPro" id="IPR006860">
    <property type="entry name" value="FecR"/>
</dbReference>
<feature type="domain" description="FecR protein" evidence="2">
    <location>
        <begin position="185"/>
        <end position="280"/>
    </location>
</feature>
<keyword evidence="1" id="KW-0812">Transmembrane</keyword>
<dbReference type="EMBL" id="SGXA01000001">
    <property type="protein sequence ID" value="RZS74702.1"/>
    <property type="molecule type" value="Genomic_DNA"/>
</dbReference>
<protein>
    <submittedName>
        <fullName evidence="4">FecR family protein</fullName>
    </submittedName>
</protein>
<organism evidence="4 5">
    <name type="scientific">Pseudobacter ginsenosidimutans</name>
    <dbReference type="NCBI Taxonomy" id="661488"/>
    <lineage>
        <taxon>Bacteria</taxon>
        <taxon>Pseudomonadati</taxon>
        <taxon>Bacteroidota</taxon>
        <taxon>Chitinophagia</taxon>
        <taxon>Chitinophagales</taxon>
        <taxon>Chitinophagaceae</taxon>
        <taxon>Pseudobacter</taxon>
    </lineage>
</organism>
<evidence type="ECO:0000313" key="5">
    <source>
        <dbReference type="Proteomes" id="UP000293874"/>
    </source>
</evidence>
<evidence type="ECO:0000313" key="4">
    <source>
        <dbReference type="EMBL" id="RZS74702.1"/>
    </source>
</evidence>
<evidence type="ECO:0000259" key="3">
    <source>
        <dbReference type="Pfam" id="PF16344"/>
    </source>
</evidence>
<dbReference type="OrthoDB" id="625980at2"/>
<dbReference type="GO" id="GO:0016989">
    <property type="term" value="F:sigma factor antagonist activity"/>
    <property type="evidence" value="ECO:0007669"/>
    <property type="project" value="TreeGrafter"/>
</dbReference>
<dbReference type="PANTHER" id="PTHR30273">
    <property type="entry name" value="PERIPLASMIC SIGNAL SENSOR AND SIGMA FACTOR ACTIVATOR FECR-RELATED"/>
    <property type="match status" value="1"/>
</dbReference>
<dbReference type="Pfam" id="PF16344">
    <property type="entry name" value="FecR_C"/>
    <property type="match status" value="1"/>
</dbReference>